<name>A0A2V3UAV6_9HYPH</name>
<dbReference type="Proteomes" id="UP000248021">
    <property type="component" value="Unassembled WGS sequence"/>
</dbReference>
<evidence type="ECO:0000313" key="3">
    <source>
        <dbReference type="Proteomes" id="UP000248021"/>
    </source>
</evidence>
<evidence type="ECO:0000256" key="1">
    <source>
        <dbReference type="SAM" id="MobiDB-lite"/>
    </source>
</evidence>
<dbReference type="OrthoDB" id="7031433at2"/>
<protein>
    <submittedName>
        <fullName evidence="2">Uncharacterized protein</fullName>
    </submittedName>
</protein>
<keyword evidence="3" id="KW-1185">Reference proteome</keyword>
<feature type="region of interest" description="Disordered" evidence="1">
    <location>
        <begin position="1"/>
        <end position="21"/>
    </location>
</feature>
<dbReference type="AlphaFoldDB" id="A0A2V3UAV6"/>
<organism evidence="2 3">
    <name type="scientific">Chelatococcus asaccharovorans</name>
    <dbReference type="NCBI Taxonomy" id="28210"/>
    <lineage>
        <taxon>Bacteria</taxon>
        <taxon>Pseudomonadati</taxon>
        <taxon>Pseudomonadota</taxon>
        <taxon>Alphaproteobacteria</taxon>
        <taxon>Hyphomicrobiales</taxon>
        <taxon>Chelatococcaceae</taxon>
        <taxon>Chelatococcus</taxon>
    </lineage>
</organism>
<gene>
    <name evidence="2" type="ORF">C7450_103132</name>
</gene>
<dbReference type="EMBL" id="QJJK01000003">
    <property type="protein sequence ID" value="PXW61615.1"/>
    <property type="molecule type" value="Genomic_DNA"/>
</dbReference>
<sequence>MTDKPDGGPVFPSEQGQTPDGAWNQTYCQGMCLRDYYAAHAPVDYLAAMAVHGGRPNLNNDQERAAFFAVWALMRYEYADAMIAEAHGNGR</sequence>
<reference evidence="2 3" key="1">
    <citation type="submission" date="2018-05" db="EMBL/GenBank/DDBJ databases">
        <title>Genomic Encyclopedia of Type Strains, Phase IV (KMG-IV): sequencing the most valuable type-strain genomes for metagenomic binning, comparative biology and taxonomic classification.</title>
        <authorList>
            <person name="Goeker M."/>
        </authorList>
    </citation>
    <scope>NUCLEOTIDE SEQUENCE [LARGE SCALE GENOMIC DNA]</scope>
    <source>
        <strain evidence="2 3">DSM 6462</strain>
    </source>
</reference>
<proteinExistence type="predicted"/>
<accession>A0A2V3UAV6</accession>
<evidence type="ECO:0000313" key="2">
    <source>
        <dbReference type="EMBL" id="PXW61615.1"/>
    </source>
</evidence>
<comment type="caution">
    <text evidence="2">The sequence shown here is derived from an EMBL/GenBank/DDBJ whole genome shotgun (WGS) entry which is preliminary data.</text>
</comment>
<dbReference type="RefSeq" id="WP_110373924.1">
    <property type="nucleotide sequence ID" value="NZ_JAHBRY010000001.1"/>
</dbReference>